<dbReference type="Pfam" id="PF01670">
    <property type="entry name" value="Glyco_hydro_12"/>
    <property type="match status" value="1"/>
</dbReference>
<keyword evidence="4" id="KW-1133">Transmembrane helix</keyword>
<dbReference type="GO" id="GO:0000272">
    <property type="term" value="P:polysaccharide catabolic process"/>
    <property type="evidence" value="ECO:0007669"/>
    <property type="project" value="UniProtKB-KW"/>
</dbReference>
<keyword evidence="2" id="KW-0378">Hydrolase</keyword>
<evidence type="ECO:0000313" key="5">
    <source>
        <dbReference type="EMBL" id="KKO99561.1"/>
    </source>
</evidence>
<dbReference type="InterPro" id="IPR002594">
    <property type="entry name" value="GH12"/>
</dbReference>
<dbReference type="Gene3D" id="2.60.120.180">
    <property type="match status" value="1"/>
</dbReference>
<name>A0A0F9ZH19_TRIHA</name>
<feature type="transmembrane region" description="Helical" evidence="4">
    <location>
        <begin position="6"/>
        <end position="26"/>
    </location>
</feature>
<evidence type="ECO:0008006" key="7">
    <source>
        <dbReference type="Google" id="ProtNLM"/>
    </source>
</evidence>
<dbReference type="GO" id="GO:0008810">
    <property type="term" value="F:cellulase activity"/>
    <property type="evidence" value="ECO:0007669"/>
    <property type="project" value="InterPro"/>
</dbReference>
<feature type="compositionally biased region" description="Pro residues" evidence="3">
    <location>
        <begin position="38"/>
        <end position="55"/>
    </location>
</feature>
<evidence type="ECO:0000313" key="6">
    <source>
        <dbReference type="Proteomes" id="UP000034112"/>
    </source>
</evidence>
<gene>
    <name evidence="5" type="ORF">THAR02_08323</name>
</gene>
<dbReference type="InterPro" id="IPR013319">
    <property type="entry name" value="GH11/12"/>
</dbReference>
<evidence type="ECO:0000256" key="4">
    <source>
        <dbReference type="SAM" id="Phobius"/>
    </source>
</evidence>
<evidence type="ECO:0000256" key="2">
    <source>
        <dbReference type="RuleBase" id="RU361163"/>
    </source>
</evidence>
<dbReference type="InterPro" id="IPR013320">
    <property type="entry name" value="ConA-like_dom_sf"/>
</dbReference>
<dbReference type="PANTHER" id="PTHR34002">
    <property type="entry name" value="BLR1656 PROTEIN"/>
    <property type="match status" value="1"/>
</dbReference>
<dbReference type="PANTHER" id="PTHR34002:SF9">
    <property type="entry name" value="XYLOGLUCAN-SPECIFIC ENDO-BETA-1,4-GLUCANASE A"/>
    <property type="match status" value="1"/>
</dbReference>
<protein>
    <recommendedName>
        <fullName evidence="7">Glycoside hydrolase family 12 protein</fullName>
    </recommendedName>
</protein>
<dbReference type="OMA" id="FEVMVWF"/>
<dbReference type="AlphaFoldDB" id="A0A0F9ZH19"/>
<feature type="region of interest" description="Disordered" evidence="3">
    <location>
        <begin position="34"/>
        <end position="59"/>
    </location>
</feature>
<dbReference type="Proteomes" id="UP000034112">
    <property type="component" value="Unassembled WGS sequence"/>
</dbReference>
<evidence type="ECO:0000256" key="1">
    <source>
        <dbReference type="ARBA" id="ARBA00005519"/>
    </source>
</evidence>
<proteinExistence type="inferred from homology"/>
<reference evidence="6" key="1">
    <citation type="journal article" date="2015" name="Genome Announc.">
        <title>Draft whole-genome sequence of the biocontrol agent Trichoderma harzianum T6776.</title>
        <authorList>
            <person name="Baroncelli R."/>
            <person name="Piaggeschi G."/>
            <person name="Fiorini L."/>
            <person name="Bertolini E."/>
            <person name="Zapparata A."/>
            <person name="Pe M.E."/>
            <person name="Sarrocco S."/>
            <person name="Vannacci G."/>
        </authorList>
    </citation>
    <scope>NUCLEOTIDE SEQUENCE [LARGE SCALE GENOMIC DNA]</scope>
    <source>
        <strain evidence="6">T6776</strain>
    </source>
</reference>
<evidence type="ECO:0000256" key="3">
    <source>
        <dbReference type="SAM" id="MobiDB-lite"/>
    </source>
</evidence>
<accession>A0A0F9ZH19</accession>
<keyword evidence="4" id="KW-0812">Transmembrane</keyword>
<comment type="caution">
    <text evidence="5">The sequence shown here is derived from an EMBL/GenBank/DDBJ whole genome shotgun (WGS) entry which is preliminary data.</text>
</comment>
<dbReference type="OrthoDB" id="89349at2759"/>
<comment type="similarity">
    <text evidence="1 2">Belongs to the glycosyl hydrolase 12 (cellulase H) family.</text>
</comment>
<dbReference type="EMBL" id="JOKZ01000315">
    <property type="protein sequence ID" value="KKO99561.1"/>
    <property type="molecule type" value="Genomic_DNA"/>
</dbReference>
<keyword evidence="2" id="KW-0326">Glycosidase</keyword>
<organism evidence="5 6">
    <name type="scientific">Trichoderma harzianum</name>
    <name type="common">Hypocrea lixii</name>
    <dbReference type="NCBI Taxonomy" id="5544"/>
    <lineage>
        <taxon>Eukaryota</taxon>
        <taxon>Fungi</taxon>
        <taxon>Dikarya</taxon>
        <taxon>Ascomycota</taxon>
        <taxon>Pezizomycotina</taxon>
        <taxon>Sordariomycetes</taxon>
        <taxon>Hypocreomycetidae</taxon>
        <taxon>Hypocreales</taxon>
        <taxon>Hypocreaceae</taxon>
        <taxon>Trichoderma</taxon>
    </lineage>
</organism>
<dbReference type="SUPFAM" id="SSF49899">
    <property type="entry name" value="Concanavalin A-like lectins/glucanases"/>
    <property type="match status" value="1"/>
</dbReference>
<keyword evidence="2" id="KW-0119">Carbohydrate metabolism</keyword>
<sequence>MTIRILVNAALLAIPIAVTLGILFGLQSHRAATGQPPLFAPEPPPIPSPKPPAPPKNGVTKARYCQKSFGITPDTEGQQYTLNPNQWNWNPGDPGALCINVTTFNNGTYATKTTAPQFMISWQYPPGPEDNPVHAFPNIQVDSEVFPAAISSISKVDVDLAWSYGIGNETTVAASLADLTADNLNTNVAIDMFIDSDKTAAQNPSKAKYELMVWFAAIGPATQPIGFATGPVSTQTLDGNDFNLYAGTNQQKQNVLTWYTNTPVEKFNGDISPLINSLFKLTSTTTELPKSGDYLGYLALGSEAFSVDKTVTLYVPKLSIDIETATSSST</sequence>
<keyword evidence="4" id="KW-0472">Membrane</keyword>
<keyword evidence="2" id="KW-0624">Polysaccharide degradation</keyword>